<sequence length="35" mass="3826">MPGSGRFGDGKITGRFLKYGNRVAPAWVPRPLRAP</sequence>
<dbReference type="AlphaFoldDB" id="A0A239KKX7"/>
<feature type="non-terminal residue" evidence="1">
    <location>
        <position position="35"/>
    </location>
</feature>
<dbReference type="EMBL" id="FZNR01000055">
    <property type="protein sequence ID" value="SNT18725.1"/>
    <property type="molecule type" value="Genomic_DNA"/>
</dbReference>
<evidence type="ECO:0000313" key="1">
    <source>
        <dbReference type="EMBL" id="SNT18725.1"/>
    </source>
</evidence>
<evidence type="ECO:0000313" key="2">
    <source>
        <dbReference type="Proteomes" id="UP000198415"/>
    </source>
</evidence>
<organism evidence="1 2">
    <name type="scientific">Actinoplanes regularis</name>
    <dbReference type="NCBI Taxonomy" id="52697"/>
    <lineage>
        <taxon>Bacteria</taxon>
        <taxon>Bacillati</taxon>
        <taxon>Actinomycetota</taxon>
        <taxon>Actinomycetes</taxon>
        <taxon>Micromonosporales</taxon>
        <taxon>Micromonosporaceae</taxon>
        <taxon>Actinoplanes</taxon>
    </lineage>
</organism>
<protein>
    <submittedName>
        <fullName evidence="1">Uncharacterized protein</fullName>
    </submittedName>
</protein>
<dbReference type="Proteomes" id="UP000198415">
    <property type="component" value="Unassembled WGS sequence"/>
</dbReference>
<keyword evidence="2" id="KW-1185">Reference proteome</keyword>
<proteinExistence type="predicted"/>
<gene>
    <name evidence="1" type="ORF">SAMN06264365_1556</name>
</gene>
<reference evidence="1 2" key="1">
    <citation type="submission" date="2017-06" db="EMBL/GenBank/DDBJ databases">
        <authorList>
            <person name="Kim H.J."/>
            <person name="Triplett B.A."/>
        </authorList>
    </citation>
    <scope>NUCLEOTIDE SEQUENCE [LARGE SCALE GENOMIC DNA]</scope>
    <source>
        <strain evidence="1 2">DSM 43151</strain>
    </source>
</reference>
<accession>A0A239KKX7</accession>
<name>A0A239KKX7_9ACTN</name>